<dbReference type="GO" id="GO:0005794">
    <property type="term" value="C:Golgi apparatus"/>
    <property type="evidence" value="ECO:0007669"/>
    <property type="project" value="TreeGrafter"/>
</dbReference>
<proteinExistence type="predicted"/>
<reference evidence="2 3" key="2">
    <citation type="submission" date="2018-11" db="EMBL/GenBank/DDBJ databases">
        <authorList>
            <consortium name="Pathogen Informatics"/>
        </authorList>
    </citation>
    <scope>NUCLEOTIDE SEQUENCE [LARGE SCALE GENOMIC DNA]</scope>
</reference>
<dbReference type="PROSITE" id="PS50216">
    <property type="entry name" value="DHHC"/>
    <property type="match status" value="1"/>
</dbReference>
<organism evidence="4">
    <name type="scientific">Gongylonema pulchrum</name>
    <dbReference type="NCBI Taxonomy" id="637853"/>
    <lineage>
        <taxon>Eukaryota</taxon>
        <taxon>Metazoa</taxon>
        <taxon>Ecdysozoa</taxon>
        <taxon>Nematoda</taxon>
        <taxon>Chromadorea</taxon>
        <taxon>Rhabditida</taxon>
        <taxon>Spirurina</taxon>
        <taxon>Spiruromorpha</taxon>
        <taxon>Spiruroidea</taxon>
        <taxon>Gongylonematidae</taxon>
        <taxon>Gongylonema</taxon>
    </lineage>
</organism>
<sequence length="220" mass="24746">MHMCGQCKVLCLFRWDTNRSRCCFQVEQAATMSFRRFCRLITQSFPAAVTWLLIIVCTACFFYLLAPAIVAQLSAWGYVLCALDAVLFVLLMSNLYMAATMDPGVHPRGDENELSENDDLQIHAPRKVIINGFAVTQKWCCTCKFYRPPRTSHCAICDRADLLTRPNICSIVLMALCFLFAIPVFGLTGFHVFLIISGRTTHEQVGACLLFHLLIMSVAC</sequence>
<evidence type="ECO:0000313" key="2">
    <source>
        <dbReference type="EMBL" id="VDN32017.1"/>
    </source>
</evidence>
<dbReference type="EMBL" id="UYRT01086986">
    <property type="protein sequence ID" value="VDN32017.1"/>
    <property type="molecule type" value="Genomic_DNA"/>
</dbReference>
<dbReference type="AlphaFoldDB" id="A0A183EC71"/>
<gene>
    <name evidence="2" type="ORF">GPUH_LOCUS18562</name>
</gene>
<keyword evidence="3" id="KW-1185">Reference proteome</keyword>
<evidence type="ECO:0000256" key="1">
    <source>
        <dbReference type="SAM" id="Phobius"/>
    </source>
</evidence>
<evidence type="ECO:0000313" key="4">
    <source>
        <dbReference type="WBParaSite" id="GPUH_0001858701-mRNA-1"/>
    </source>
</evidence>
<feature type="transmembrane region" description="Helical" evidence="1">
    <location>
        <begin position="75"/>
        <end position="98"/>
    </location>
</feature>
<reference evidence="4" key="1">
    <citation type="submission" date="2016-06" db="UniProtKB">
        <authorList>
            <consortium name="WormBaseParasite"/>
        </authorList>
    </citation>
    <scope>IDENTIFICATION</scope>
</reference>
<keyword evidence="1" id="KW-0472">Membrane</keyword>
<accession>A0A183EC71</accession>
<dbReference type="GO" id="GO:0019706">
    <property type="term" value="F:protein-cysteine S-palmitoyltransferase activity"/>
    <property type="evidence" value="ECO:0007669"/>
    <property type="project" value="TreeGrafter"/>
</dbReference>
<dbReference type="GO" id="GO:0005783">
    <property type="term" value="C:endoplasmic reticulum"/>
    <property type="evidence" value="ECO:0007669"/>
    <property type="project" value="TreeGrafter"/>
</dbReference>
<dbReference type="Proteomes" id="UP000271098">
    <property type="component" value="Unassembled WGS sequence"/>
</dbReference>
<dbReference type="OrthoDB" id="4096362at2759"/>
<feature type="transmembrane region" description="Helical" evidence="1">
    <location>
        <begin position="45"/>
        <end position="69"/>
    </location>
</feature>
<dbReference type="InterPro" id="IPR039859">
    <property type="entry name" value="PFA4/ZDH16/20/ERF2-like"/>
</dbReference>
<dbReference type="GO" id="GO:0006612">
    <property type="term" value="P:protein targeting to membrane"/>
    <property type="evidence" value="ECO:0007669"/>
    <property type="project" value="TreeGrafter"/>
</dbReference>
<protein>
    <submittedName>
        <fullName evidence="4">Palmitoyltransferase</fullName>
    </submittedName>
</protein>
<dbReference type="PANTHER" id="PTHR22883">
    <property type="entry name" value="ZINC FINGER DHHC DOMAIN CONTAINING PROTEIN"/>
    <property type="match status" value="1"/>
</dbReference>
<feature type="transmembrane region" description="Helical" evidence="1">
    <location>
        <begin position="171"/>
        <end position="196"/>
    </location>
</feature>
<dbReference type="WBParaSite" id="GPUH_0001858701-mRNA-1">
    <property type="protein sequence ID" value="GPUH_0001858701-mRNA-1"/>
    <property type="gene ID" value="GPUH_0001858701"/>
</dbReference>
<dbReference type="PANTHER" id="PTHR22883:SF488">
    <property type="entry name" value="PALMITOYLTRANSFERASE"/>
    <property type="match status" value="1"/>
</dbReference>
<evidence type="ECO:0000313" key="3">
    <source>
        <dbReference type="Proteomes" id="UP000271098"/>
    </source>
</evidence>
<name>A0A183EC71_9BILA</name>
<keyword evidence="1" id="KW-1133">Transmembrane helix</keyword>
<keyword evidence="1" id="KW-0812">Transmembrane</keyword>